<comment type="similarity">
    <text evidence="2">Belongs to the TonB family.</text>
</comment>
<evidence type="ECO:0000259" key="12">
    <source>
        <dbReference type="PROSITE" id="PS52015"/>
    </source>
</evidence>
<evidence type="ECO:0000256" key="11">
    <source>
        <dbReference type="SAM" id="Phobius"/>
    </source>
</evidence>
<feature type="compositionally biased region" description="Basic and acidic residues" evidence="10">
    <location>
        <begin position="105"/>
        <end position="116"/>
    </location>
</feature>
<dbReference type="RefSeq" id="WP_121624011.1">
    <property type="nucleotide sequence ID" value="NZ_JACIIW010000008.1"/>
</dbReference>
<name>A0A3L7AA50_9HYPH</name>
<protein>
    <submittedName>
        <fullName evidence="13">Energy transducer TonB</fullName>
    </submittedName>
</protein>
<keyword evidence="8 11" id="KW-1133">Transmembrane helix</keyword>
<feature type="compositionally biased region" description="Polar residues" evidence="10">
    <location>
        <begin position="163"/>
        <end position="195"/>
    </location>
</feature>
<gene>
    <name evidence="13" type="ORF">D9R14_14305</name>
</gene>
<accession>A0A3L7AA50</accession>
<evidence type="ECO:0000256" key="4">
    <source>
        <dbReference type="ARBA" id="ARBA00022475"/>
    </source>
</evidence>
<evidence type="ECO:0000256" key="6">
    <source>
        <dbReference type="ARBA" id="ARBA00022692"/>
    </source>
</evidence>
<dbReference type="NCBIfam" id="TIGR01352">
    <property type="entry name" value="tonB_Cterm"/>
    <property type="match status" value="1"/>
</dbReference>
<comment type="subcellular location">
    <subcellularLocation>
        <location evidence="1">Cell inner membrane</location>
        <topology evidence="1">Single-pass membrane protein</topology>
        <orientation evidence="1">Periplasmic side</orientation>
    </subcellularLocation>
</comment>
<evidence type="ECO:0000256" key="2">
    <source>
        <dbReference type="ARBA" id="ARBA00006555"/>
    </source>
</evidence>
<feature type="domain" description="TonB C-terminal" evidence="12">
    <location>
        <begin position="197"/>
        <end position="283"/>
    </location>
</feature>
<feature type="compositionally biased region" description="Basic and acidic residues" evidence="10">
    <location>
        <begin position="141"/>
        <end position="157"/>
    </location>
</feature>
<feature type="compositionally biased region" description="Polar residues" evidence="10">
    <location>
        <begin position="272"/>
        <end position="283"/>
    </location>
</feature>
<evidence type="ECO:0000256" key="9">
    <source>
        <dbReference type="ARBA" id="ARBA00023136"/>
    </source>
</evidence>
<evidence type="ECO:0000256" key="1">
    <source>
        <dbReference type="ARBA" id="ARBA00004383"/>
    </source>
</evidence>
<dbReference type="InterPro" id="IPR037682">
    <property type="entry name" value="TonB_C"/>
</dbReference>
<dbReference type="GO" id="GO:0055085">
    <property type="term" value="P:transmembrane transport"/>
    <property type="evidence" value="ECO:0007669"/>
    <property type="project" value="InterPro"/>
</dbReference>
<keyword evidence="7" id="KW-0653">Protein transport</keyword>
<keyword evidence="14" id="KW-1185">Reference proteome</keyword>
<dbReference type="Pfam" id="PF03544">
    <property type="entry name" value="TonB_C"/>
    <property type="match status" value="1"/>
</dbReference>
<dbReference type="AlphaFoldDB" id="A0A3L7AA50"/>
<comment type="caution">
    <text evidence="13">The sequence shown here is derived from an EMBL/GenBank/DDBJ whole genome shotgun (WGS) entry which is preliminary data.</text>
</comment>
<dbReference type="Proteomes" id="UP000269692">
    <property type="component" value="Unassembled WGS sequence"/>
</dbReference>
<keyword evidence="3" id="KW-0813">Transport</keyword>
<evidence type="ECO:0000256" key="10">
    <source>
        <dbReference type="SAM" id="MobiDB-lite"/>
    </source>
</evidence>
<evidence type="ECO:0000313" key="14">
    <source>
        <dbReference type="Proteomes" id="UP000269692"/>
    </source>
</evidence>
<dbReference type="InterPro" id="IPR006260">
    <property type="entry name" value="TonB/TolA_C"/>
</dbReference>
<dbReference type="GO" id="GO:0015031">
    <property type="term" value="P:protein transport"/>
    <property type="evidence" value="ECO:0007669"/>
    <property type="project" value="UniProtKB-KW"/>
</dbReference>
<keyword evidence="5" id="KW-0997">Cell inner membrane</keyword>
<dbReference type="GO" id="GO:0005886">
    <property type="term" value="C:plasma membrane"/>
    <property type="evidence" value="ECO:0007669"/>
    <property type="project" value="UniProtKB-SubCell"/>
</dbReference>
<dbReference type="PANTHER" id="PTHR33446">
    <property type="entry name" value="PROTEIN TONB-RELATED"/>
    <property type="match status" value="1"/>
</dbReference>
<evidence type="ECO:0000313" key="13">
    <source>
        <dbReference type="EMBL" id="RLP77173.1"/>
    </source>
</evidence>
<keyword evidence="6 11" id="KW-0812">Transmembrane</keyword>
<evidence type="ECO:0000256" key="7">
    <source>
        <dbReference type="ARBA" id="ARBA00022927"/>
    </source>
</evidence>
<dbReference type="OrthoDB" id="7433592at2"/>
<dbReference type="Gene3D" id="3.30.1150.10">
    <property type="match status" value="1"/>
</dbReference>
<dbReference type="PROSITE" id="PS52015">
    <property type="entry name" value="TONB_CTD"/>
    <property type="match status" value="1"/>
</dbReference>
<dbReference type="SUPFAM" id="SSF74653">
    <property type="entry name" value="TolA/TonB C-terminal domain"/>
    <property type="match status" value="1"/>
</dbReference>
<organism evidence="13 14">
    <name type="scientific">Xanthobacter tagetidis</name>
    <dbReference type="NCBI Taxonomy" id="60216"/>
    <lineage>
        <taxon>Bacteria</taxon>
        <taxon>Pseudomonadati</taxon>
        <taxon>Pseudomonadota</taxon>
        <taxon>Alphaproteobacteria</taxon>
        <taxon>Hyphomicrobiales</taxon>
        <taxon>Xanthobacteraceae</taxon>
        <taxon>Xanthobacter</taxon>
    </lineage>
</organism>
<keyword evidence="9 11" id="KW-0472">Membrane</keyword>
<evidence type="ECO:0000256" key="3">
    <source>
        <dbReference type="ARBA" id="ARBA00022448"/>
    </source>
</evidence>
<dbReference type="EMBL" id="RCTF01000011">
    <property type="protein sequence ID" value="RLP77173.1"/>
    <property type="molecule type" value="Genomic_DNA"/>
</dbReference>
<feature type="transmembrane region" description="Helical" evidence="11">
    <location>
        <begin position="20"/>
        <end position="43"/>
    </location>
</feature>
<feature type="region of interest" description="Disordered" evidence="10">
    <location>
        <begin position="69"/>
        <end position="195"/>
    </location>
</feature>
<keyword evidence="4" id="KW-1003">Cell membrane</keyword>
<reference evidence="13 14" key="1">
    <citation type="submission" date="2018-10" db="EMBL/GenBank/DDBJ databases">
        <title>Xanthobacter tagetidis genome sequencing and assembly.</title>
        <authorList>
            <person name="Maclea K.S."/>
            <person name="Goen A.E."/>
            <person name="Fatima S.A."/>
        </authorList>
    </citation>
    <scope>NUCLEOTIDE SEQUENCE [LARGE SCALE GENOMIC DNA]</scope>
    <source>
        <strain evidence="13 14">ATCC 700314</strain>
    </source>
</reference>
<sequence length="283" mass="30234">MSAIHHWHDFDRNHFRDTVLRWIAGAAVILGVHAAAVYGALYLRSLEPPAEMPPAAVMIELAALPVSAPSETEDLAPGPQMVQAPETTPDAPDEPEAETPPPEPVQREEVEEELPKIEPSPEASEVVLQKPEPEPAPLPPEKPRPPEKEKPKPEAKPTRRKQAPTTSAAPRSETAPSERTAAPSQGASSSNSMSRATWAAMVSAHLNRFKRYPPGAQGITGRPSVRFSLDASGRVTGVSLTRSSGNAVLDDEAVATVRRASPFPQPPDGSGASFSVPVNFTSR</sequence>
<evidence type="ECO:0000256" key="5">
    <source>
        <dbReference type="ARBA" id="ARBA00022519"/>
    </source>
</evidence>
<proteinExistence type="inferred from homology"/>
<evidence type="ECO:0000256" key="8">
    <source>
        <dbReference type="ARBA" id="ARBA00022989"/>
    </source>
</evidence>
<feature type="region of interest" description="Disordered" evidence="10">
    <location>
        <begin position="260"/>
        <end position="283"/>
    </location>
</feature>
<dbReference type="InterPro" id="IPR051045">
    <property type="entry name" value="TonB-dependent_transducer"/>
</dbReference>